<dbReference type="SUPFAM" id="SSF53448">
    <property type="entry name" value="Nucleotide-diphospho-sugar transferases"/>
    <property type="match status" value="1"/>
</dbReference>
<reference evidence="3 4" key="1">
    <citation type="submission" date="2019-04" db="EMBL/GenBank/DDBJ databases">
        <title>Sphingobacterium olei sp. nov., isolated from oil-contaminated soil.</title>
        <authorList>
            <person name="Liu B."/>
        </authorList>
    </citation>
    <scope>NUCLEOTIDE SEQUENCE [LARGE SCALE GENOMIC DNA]</scope>
    <source>
        <strain evidence="3 4">HAL-9</strain>
    </source>
</reference>
<dbReference type="InterPro" id="IPR029044">
    <property type="entry name" value="Nucleotide-diphossugar_trans"/>
</dbReference>
<accession>A0A4U0P0R0</accession>
<evidence type="ECO:0000259" key="2">
    <source>
        <dbReference type="Pfam" id="PF00535"/>
    </source>
</evidence>
<dbReference type="AlphaFoldDB" id="A0A4U0P0R0"/>
<organism evidence="3 4">
    <name type="scientific">Sphingobacterium olei</name>
    <dbReference type="NCBI Taxonomy" id="2571155"/>
    <lineage>
        <taxon>Bacteria</taxon>
        <taxon>Pseudomonadati</taxon>
        <taxon>Bacteroidota</taxon>
        <taxon>Sphingobacteriia</taxon>
        <taxon>Sphingobacteriales</taxon>
        <taxon>Sphingobacteriaceae</taxon>
        <taxon>Sphingobacterium</taxon>
    </lineage>
</organism>
<dbReference type="OrthoDB" id="1245371at2"/>
<protein>
    <submittedName>
        <fullName evidence="3">Glycosyltransferase</fullName>
    </submittedName>
</protein>
<sequence>MDIFSNLFRLPTITYGITACNEVNELKTLLDILVPLIDERDEIIVLQDINPENMQVSALINQYPSIKCIQSRLNGDFASFKNNLIAHATKTYIFQIDADEYPQKTLIQKLKWFLFTNSRADCILLPRINIVRGITEEDIKNWKWEKNDDGYLNFPDFQFRIFKNNGKIRWKNKLHEVLDNYSQLKHLPTKNYEYCLFHIKNIERQRSQSTFYDSI</sequence>
<evidence type="ECO:0000313" key="4">
    <source>
        <dbReference type="Proteomes" id="UP000306808"/>
    </source>
</evidence>
<evidence type="ECO:0000256" key="1">
    <source>
        <dbReference type="ARBA" id="ARBA00038494"/>
    </source>
</evidence>
<gene>
    <name evidence="3" type="ORF">FAZ15_12250</name>
</gene>
<dbReference type="PANTHER" id="PTHR43630">
    <property type="entry name" value="POLY-BETA-1,6-N-ACETYL-D-GLUCOSAMINE SYNTHASE"/>
    <property type="match status" value="1"/>
</dbReference>
<dbReference type="Gene3D" id="3.90.550.10">
    <property type="entry name" value="Spore Coat Polysaccharide Biosynthesis Protein SpsA, Chain A"/>
    <property type="match status" value="1"/>
</dbReference>
<keyword evidence="3" id="KW-0808">Transferase</keyword>
<feature type="domain" description="Glycosyltransferase 2-like" evidence="2">
    <location>
        <begin position="17"/>
        <end position="124"/>
    </location>
</feature>
<dbReference type="InterPro" id="IPR001173">
    <property type="entry name" value="Glyco_trans_2-like"/>
</dbReference>
<keyword evidence="4" id="KW-1185">Reference proteome</keyword>
<proteinExistence type="inferred from homology"/>
<dbReference type="Proteomes" id="UP000306808">
    <property type="component" value="Unassembled WGS sequence"/>
</dbReference>
<dbReference type="GO" id="GO:0016740">
    <property type="term" value="F:transferase activity"/>
    <property type="evidence" value="ECO:0007669"/>
    <property type="project" value="UniProtKB-KW"/>
</dbReference>
<dbReference type="RefSeq" id="WP_136901588.1">
    <property type="nucleotide sequence ID" value="NZ_SUME01000004.1"/>
</dbReference>
<comment type="similarity">
    <text evidence="1">Belongs to the glycosyltransferase 2 family. WaaE/KdtX subfamily.</text>
</comment>
<dbReference type="EMBL" id="SUME01000004">
    <property type="protein sequence ID" value="TJZ60749.1"/>
    <property type="molecule type" value="Genomic_DNA"/>
</dbReference>
<dbReference type="Pfam" id="PF00535">
    <property type="entry name" value="Glycos_transf_2"/>
    <property type="match status" value="1"/>
</dbReference>
<dbReference type="PANTHER" id="PTHR43630:SF2">
    <property type="entry name" value="GLYCOSYLTRANSFERASE"/>
    <property type="match status" value="1"/>
</dbReference>
<comment type="caution">
    <text evidence="3">The sequence shown here is derived from an EMBL/GenBank/DDBJ whole genome shotgun (WGS) entry which is preliminary data.</text>
</comment>
<evidence type="ECO:0000313" key="3">
    <source>
        <dbReference type="EMBL" id="TJZ60749.1"/>
    </source>
</evidence>
<name>A0A4U0P0R0_9SPHI</name>